<evidence type="ECO:0000256" key="4">
    <source>
        <dbReference type="ARBA" id="ARBA00022989"/>
    </source>
</evidence>
<comment type="caution">
    <text evidence="9">The sequence shown here is derived from an EMBL/GenBank/DDBJ whole genome shotgun (WGS) entry which is preliminary data.</text>
</comment>
<reference evidence="9 10" key="1">
    <citation type="submission" date="2019-09" db="EMBL/GenBank/DDBJ databases">
        <title>Polymorphobacter sp. isolated from a lake in China.</title>
        <authorList>
            <person name="Liu Z."/>
        </authorList>
    </citation>
    <scope>NUCLEOTIDE SEQUENCE [LARGE SCALE GENOMIC DNA]</scope>
    <source>
        <strain evidence="9 10">D40P</strain>
    </source>
</reference>
<evidence type="ECO:0000256" key="3">
    <source>
        <dbReference type="ARBA" id="ARBA00022692"/>
    </source>
</evidence>
<keyword evidence="10" id="KW-1185">Reference proteome</keyword>
<evidence type="ECO:0000313" key="10">
    <source>
        <dbReference type="Proteomes" id="UP000481327"/>
    </source>
</evidence>
<keyword evidence="3 7" id="KW-0812">Transmembrane</keyword>
<dbReference type="EMBL" id="WIOL01000009">
    <property type="protein sequence ID" value="MQT18676.1"/>
    <property type="molecule type" value="Genomic_DNA"/>
</dbReference>
<keyword evidence="5 7" id="KW-0472">Membrane</keyword>
<keyword evidence="4 7" id="KW-1133">Transmembrane helix</keyword>
<evidence type="ECO:0000256" key="6">
    <source>
        <dbReference type="ARBA" id="ARBA00034125"/>
    </source>
</evidence>
<accession>A0A7C9GRV0</accession>
<organism evidence="9 10">
    <name type="scientific">Sandarakinorhabdus fusca</name>
    <dbReference type="NCBI Taxonomy" id="1439888"/>
    <lineage>
        <taxon>Bacteria</taxon>
        <taxon>Pseudomonadati</taxon>
        <taxon>Pseudomonadota</taxon>
        <taxon>Alphaproteobacteria</taxon>
        <taxon>Sphingomonadales</taxon>
        <taxon>Sphingosinicellaceae</taxon>
        <taxon>Sandarakinorhabdus</taxon>
    </lineage>
</organism>
<dbReference type="InterPro" id="IPR050539">
    <property type="entry name" value="ThrE_Dicarb/AminoAcid_Exp"/>
</dbReference>
<evidence type="ECO:0000256" key="7">
    <source>
        <dbReference type="SAM" id="Phobius"/>
    </source>
</evidence>
<dbReference type="OrthoDB" id="9813917at2"/>
<dbReference type="Proteomes" id="UP000481327">
    <property type="component" value="Unassembled WGS sequence"/>
</dbReference>
<feature type="transmembrane region" description="Helical" evidence="7">
    <location>
        <begin position="208"/>
        <end position="228"/>
    </location>
</feature>
<evidence type="ECO:0000256" key="5">
    <source>
        <dbReference type="ARBA" id="ARBA00023136"/>
    </source>
</evidence>
<name>A0A7C9GRV0_9SPHN</name>
<dbReference type="PANTHER" id="PTHR34390">
    <property type="entry name" value="UPF0442 PROTEIN YJJB-RELATED"/>
    <property type="match status" value="1"/>
</dbReference>
<proteinExistence type="inferred from homology"/>
<evidence type="ECO:0000256" key="1">
    <source>
        <dbReference type="ARBA" id="ARBA00004651"/>
    </source>
</evidence>
<dbReference type="PANTHER" id="PTHR34390:SF2">
    <property type="entry name" value="SUCCINATE TRANSPORTER SUBUNIT YJJP-RELATED"/>
    <property type="match status" value="1"/>
</dbReference>
<dbReference type="InterPro" id="IPR010619">
    <property type="entry name" value="ThrE-like_N"/>
</dbReference>
<dbReference type="GO" id="GO:0015744">
    <property type="term" value="P:succinate transport"/>
    <property type="evidence" value="ECO:0007669"/>
    <property type="project" value="TreeGrafter"/>
</dbReference>
<dbReference type="GO" id="GO:0005886">
    <property type="term" value="C:plasma membrane"/>
    <property type="evidence" value="ECO:0007669"/>
    <property type="project" value="UniProtKB-SubCell"/>
</dbReference>
<keyword evidence="2" id="KW-1003">Cell membrane</keyword>
<evidence type="ECO:0000259" key="8">
    <source>
        <dbReference type="Pfam" id="PF06738"/>
    </source>
</evidence>
<protein>
    <submittedName>
        <fullName evidence="9">Threonine/serine exporter</fullName>
    </submittedName>
</protein>
<dbReference type="Pfam" id="PF06738">
    <property type="entry name" value="ThrE"/>
    <property type="match status" value="1"/>
</dbReference>
<feature type="transmembrane region" description="Helical" evidence="7">
    <location>
        <begin position="143"/>
        <end position="164"/>
    </location>
</feature>
<gene>
    <name evidence="9" type="ORF">F3168_15600</name>
</gene>
<feature type="transmembrane region" description="Helical" evidence="7">
    <location>
        <begin position="170"/>
        <end position="187"/>
    </location>
</feature>
<dbReference type="GO" id="GO:0022857">
    <property type="term" value="F:transmembrane transporter activity"/>
    <property type="evidence" value="ECO:0007669"/>
    <property type="project" value="InterPro"/>
</dbReference>
<comment type="subcellular location">
    <subcellularLocation>
        <location evidence="1">Cell membrane</location>
        <topology evidence="1">Multi-pass membrane protein</topology>
    </subcellularLocation>
</comment>
<feature type="domain" description="Threonine/serine exporter-like N-terminal" evidence="8">
    <location>
        <begin position="1"/>
        <end position="228"/>
    </location>
</feature>
<dbReference type="AlphaFoldDB" id="A0A7C9GRV0"/>
<evidence type="ECO:0000256" key="2">
    <source>
        <dbReference type="ARBA" id="ARBA00022475"/>
    </source>
</evidence>
<comment type="similarity">
    <text evidence="6">Belongs to the ThrE exporter (TC 2.A.79) family.</text>
</comment>
<sequence length="233" mass="23762">MQCGARGQVVRTGCALVARGLGATQIDTRAGYSSIEVTVRDGDASVTRMTSVAAIGVNHRLDQAVRRLARGAADRTPAAVVADLEQLQAATPRHPPWLVAVAVGLACAAFGKLIGVDWPAFPAVAVAAGIGQYLRHQLLHRGVNVFVMAVVVAFVAAALGVLGARAMGSATAYTAMIASILLLVPGVPALNAQSDIIEGDPTLGSARAVWVAMLLIFVVAGVVIAQALTGATP</sequence>
<evidence type="ECO:0000313" key="9">
    <source>
        <dbReference type="EMBL" id="MQT18676.1"/>
    </source>
</evidence>